<dbReference type="AlphaFoldDB" id="A0AA38X679"/>
<dbReference type="Pfam" id="PF14479">
    <property type="entry name" value="HeLo"/>
    <property type="match status" value="1"/>
</dbReference>
<keyword evidence="4" id="KW-1185">Reference proteome</keyword>
<evidence type="ECO:0000313" key="4">
    <source>
        <dbReference type="Proteomes" id="UP001172673"/>
    </source>
</evidence>
<comment type="caution">
    <text evidence="3">The sequence shown here is derived from an EMBL/GenBank/DDBJ whole genome shotgun (WGS) entry which is preliminary data.</text>
</comment>
<feature type="domain" description="Prion-inhibition and propagation HeLo" evidence="2">
    <location>
        <begin position="6"/>
        <end position="188"/>
    </location>
</feature>
<dbReference type="EMBL" id="JAPDRK010000011">
    <property type="protein sequence ID" value="KAJ9607533.1"/>
    <property type="molecule type" value="Genomic_DNA"/>
</dbReference>
<dbReference type="InterPro" id="IPR029498">
    <property type="entry name" value="HeLo_dom"/>
</dbReference>
<organism evidence="3 4">
    <name type="scientific">Cladophialophora chaetospira</name>
    <dbReference type="NCBI Taxonomy" id="386627"/>
    <lineage>
        <taxon>Eukaryota</taxon>
        <taxon>Fungi</taxon>
        <taxon>Dikarya</taxon>
        <taxon>Ascomycota</taxon>
        <taxon>Pezizomycotina</taxon>
        <taxon>Eurotiomycetes</taxon>
        <taxon>Chaetothyriomycetidae</taxon>
        <taxon>Chaetothyriales</taxon>
        <taxon>Herpotrichiellaceae</taxon>
        <taxon>Cladophialophora</taxon>
    </lineage>
</organism>
<dbReference type="Proteomes" id="UP001172673">
    <property type="component" value="Unassembled WGS sequence"/>
</dbReference>
<proteinExistence type="predicted"/>
<dbReference type="PANTHER" id="PTHR37542">
    <property type="entry name" value="HELO DOMAIN-CONTAINING PROTEIN-RELATED"/>
    <property type="match status" value="1"/>
</dbReference>
<accession>A0AA38X679</accession>
<dbReference type="PANTHER" id="PTHR37542:SF3">
    <property type="entry name" value="PRION-INHIBITION AND PROPAGATION HELO DOMAIN-CONTAINING PROTEIN"/>
    <property type="match status" value="1"/>
</dbReference>
<dbReference type="Gene3D" id="1.20.120.1020">
    <property type="entry name" value="Prion-inhibition and propagation, HeLo domain"/>
    <property type="match status" value="1"/>
</dbReference>
<feature type="compositionally biased region" description="Polar residues" evidence="1">
    <location>
        <begin position="215"/>
        <end position="229"/>
    </location>
</feature>
<evidence type="ECO:0000256" key="1">
    <source>
        <dbReference type="SAM" id="MobiDB-lite"/>
    </source>
</evidence>
<protein>
    <recommendedName>
        <fullName evidence="2">Prion-inhibition and propagation HeLo domain-containing protein</fullName>
    </recommendedName>
</protein>
<gene>
    <name evidence="3" type="ORF">H2200_007611</name>
</gene>
<evidence type="ECO:0000313" key="3">
    <source>
        <dbReference type="EMBL" id="KAJ9607533.1"/>
    </source>
</evidence>
<sequence length="303" mass="34546">MAEVSGLVIGAVALASLFNTCVDLFERFELARDYAYDYDLACTKLRLLEVRLTAWGVFLNVEIPGREHPALRQRWTEEKDVIGRSLLGVRDIFQNATELAERYKLTPKCSRSSRFLTVRRSRDAQPFADDLKAPKATVKHRSFLQRRTLWAIHDKQKLDVLIQDLSFLIENLEKVTERMNMSSTEEVAHIRAEKYQEWLKQQLPAHNARERPGEDTTTSLDSTQAKNQDVNLEKMVENLDGNLYTGKQTVNGLGVMGNVGNKTRRHVYTGDQDINEGGFGVLGDVESDFGIRRQHDGEPPARR</sequence>
<dbReference type="InterPro" id="IPR038305">
    <property type="entry name" value="HeLo_sf"/>
</dbReference>
<evidence type="ECO:0000259" key="2">
    <source>
        <dbReference type="Pfam" id="PF14479"/>
    </source>
</evidence>
<feature type="region of interest" description="Disordered" evidence="1">
    <location>
        <begin position="205"/>
        <end position="229"/>
    </location>
</feature>
<reference evidence="3" key="1">
    <citation type="submission" date="2022-10" db="EMBL/GenBank/DDBJ databases">
        <title>Culturing micro-colonial fungi from biological soil crusts in the Mojave desert and describing Neophaeococcomyces mojavensis, and introducing the new genera and species Taxawa tesnikishii.</title>
        <authorList>
            <person name="Kurbessoian T."/>
            <person name="Stajich J.E."/>
        </authorList>
    </citation>
    <scope>NUCLEOTIDE SEQUENCE</scope>
    <source>
        <strain evidence="3">TK_41</strain>
    </source>
</reference>
<name>A0AA38X679_9EURO</name>